<keyword evidence="2" id="KW-0812">Transmembrane</keyword>
<dbReference type="EMBL" id="HBUE01081063">
    <property type="protein sequence ID" value="CAG6477478.1"/>
    <property type="molecule type" value="Transcribed_RNA"/>
</dbReference>
<keyword evidence="2" id="KW-0472">Membrane</keyword>
<proteinExistence type="predicted"/>
<evidence type="ECO:0000256" key="2">
    <source>
        <dbReference type="SAM" id="Phobius"/>
    </source>
</evidence>
<evidence type="ECO:0000256" key="1">
    <source>
        <dbReference type="SAM" id="MobiDB-lite"/>
    </source>
</evidence>
<feature type="region of interest" description="Disordered" evidence="1">
    <location>
        <begin position="191"/>
        <end position="210"/>
    </location>
</feature>
<accession>A0A8D8FP39</accession>
<feature type="transmembrane region" description="Helical" evidence="2">
    <location>
        <begin position="31"/>
        <end position="52"/>
    </location>
</feature>
<name>A0A8D8FP39_CULPI</name>
<organism evidence="3">
    <name type="scientific">Culex pipiens</name>
    <name type="common">House mosquito</name>
    <dbReference type="NCBI Taxonomy" id="7175"/>
    <lineage>
        <taxon>Eukaryota</taxon>
        <taxon>Metazoa</taxon>
        <taxon>Ecdysozoa</taxon>
        <taxon>Arthropoda</taxon>
        <taxon>Hexapoda</taxon>
        <taxon>Insecta</taxon>
        <taxon>Pterygota</taxon>
        <taxon>Neoptera</taxon>
        <taxon>Endopterygota</taxon>
        <taxon>Diptera</taxon>
        <taxon>Nematocera</taxon>
        <taxon>Culicoidea</taxon>
        <taxon>Culicidae</taxon>
        <taxon>Culicinae</taxon>
        <taxon>Culicini</taxon>
        <taxon>Culex</taxon>
        <taxon>Culex</taxon>
    </lineage>
</organism>
<dbReference type="AlphaFoldDB" id="A0A8D8FP39"/>
<sequence length="224" mass="24965">MAVGPGRLRLLGTNQLRLFPLLALEERRSGWLLALLLLLLVLQRVVVIWLLAPHPARPAPLNLRRRGGGHRRGLTQLGRRRFRLALRPLWPTHGVRSVRRVGRLAVPKREAAAGALFRRDRNGGLATRTVLRDHSGFDHTLPTGRVFSGIGKRTASQLEETLTLEVLLWFIPGGATSISHYRQLARSQHKLSTSAPEQKGNVNFGSSTKEQLFVTEPKQSNCAL</sequence>
<reference evidence="3" key="1">
    <citation type="submission" date="2021-05" db="EMBL/GenBank/DDBJ databases">
        <authorList>
            <person name="Alioto T."/>
            <person name="Alioto T."/>
            <person name="Gomez Garrido J."/>
        </authorList>
    </citation>
    <scope>NUCLEOTIDE SEQUENCE</scope>
</reference>
<protein>
    <submittedName>
        <fullName evidence="3">(northern house mosquito) hypothetical protein</fullName>
    </submittedName>
</protein>
<evidence type="ECO:0000313" key="3">
    <source>
        <dbReference type="EMBL" id="CAG6477478.1"/>
    </source>
</evidence>
<keyword evidence="2" id="KW-1133">Transmembrane helix</keyword>